<dbReference type="KEGG" id="mmed:Mame_01675"/>
<organism evidence="3 4">
    <name type="scientific">Martelella mediterranea DSM 17316</name>
    <dbReference type="NCBI Taxonomy" id="1122214"/>
    <lineage>
        <taxon>Bacteria</taxon>
        <taxon>Pseudomonadati</taxon>
        <taxon>Pseudomonadota</taxon>
        <taxon>Alphaproteobacteria</taxon>
        <taxon>Hyphomicrobiales</taxon>
        <taxon>Aurantimonadaceae</taxon>
        <taxon>Martelella</taxon>
    </lineage>
</organism>
<protein>
    <submittedName>
        <fullName evidence="3">Uncharacterized protein</fullName>
    </submittedName>
</protein>
<keyword evidence="2" id="KW-0812">Transmembrane</keyword>
<dbReference type="RefSeq" id="WP_018066173.1">
    <property type="nucleotide sequence ID" value="NZ_AQWH01000020.1"/>
</dbReference>
<sequence>METQAPEQVGHLPFYITGPGQTDVLMVGIIILALVGVVLIGVFYLYLHALPERMAHSSNAFQLQLVGVLALLSLFTHNNIFWIAALLIVAVRIPDFLTPVNSIAHSLHRIAQSNDLREADVPQSEEKDQPEDLTTEDVAPTVETPDEPPKKEEDGHA</sequence>
<accession>A0A1U9Z094</accession>
<keyword evidence="2" id="KW-0472">Membrane</keyword>
<dbReference type="EMBL" id="CP020330">
    <property type="protein sequence ID" value="AQZ51022.1"/>
    <property type="molecule type" value="Genomic_DNA"/>
</dbReference>
<keyword evidence="4" id="KW-1185">Reference proteome</keyword>
<feature type="transmembrane region" description="Helical" evidence="2">
    <location>
        <begin position="68"/>
        <end position="91"/>
    </location>
</feature>
<evidence type="ECO:0000313" key="3">
    <source>
        <dbReference type="EMBL" id="AQZ51022.1"/>
    </source>
</evidence>
<dbReference type="AlphaFoldDB" id="A0A1U9Z094"/>
<feature type="transmembrane region" description="Helical" evidence="2">
    <location>
        <begin position="24"/>
        <end position="47"/>
    </location>
</feature>
<evidence type="ECO:0000313" key="4">
    <source>
        <dbReference type="Proteomes" id="UP000191135"/>
    </source>
</evidence>
<keyword evidence="2" id="KW-1133">Transmembrane helix</keyword>
<feature type="compositionally biased region" description="Basic and acidic residues" evidence="1">
    <location>
        <begin position="115"/>
        <end position="127"/>
    </location>
</feature>
<evidence type="ECO:0000256" key="1">
    <source>
        <dbReference type="SAM" id="MobiDB-lite"/>
    </source>
</evidence>
<dbReference type="Proteomes" id="UP000191135">
    <property type="component" value="Chromosome"/>
</dbReference>
<dbReference type="eggNOG" id="ENOG5032USD">
    <property type="taxonomic scope" value="Bacteria"/>
</dbReference>
<evidence type="ECO:0000256" key="2">
    <source>
        <dbReference type="SAM" id="Phobius"/>
    </source>
</evidence>
<feature type="compositionally biased region" description="Basic and acidic residues" evidence="1">
    <location>
        <begin position="147"/>
        <end position="157"/>
    </location>
</feature>
<reference evidence="3 4" key="1">
    <citation type="submission" date="2017-03" db="EMBL/GenBank/DDBJ databases">
        <title>Foreign affairs: Plasmid Transfer between Roseobacters and Rhizobia.</title>
        <authorList>
            <person name="Bartling P."/>
            <person name="Bunk B."/>
            <person name="Overmann J."/>
            <person name="Brinkmann H."/>
            <person name="Petersen J."/>
        </authorList>
    </citation>
    <scope>NUCLEOTIDE SEQUENCE [LARGE SCALE GENOMIC DNA]</scope>
    <source>
        <strain evidence="3 4">MACL11</strain>
    </source>
</reference>
<name>A0A1U9Z094_9HYPH</name>
<gene>
    <name evidence="3" type="ORF">Mame_01675</name>
</gene>
<feature type="region of interest" description="Disordered" evidence="1">
    <location>
        <begin position="115"/>
        <end position="157"/>
    </location>
</feature>
<proteinExistence type="predicted"/>
<dbReference type="OrthoDB" id="6228405at2"/>
<dbReference type="STRING" id="1122214.Mame_01675"/>